<accession>A0ABC8BSB9</accession>
<name>A0ABC8BSB9_9ACTN</name>
<dbReference type="InterPro" id="IPR050765">
    <property type="entry name" value="Riboflavin_Biosynth_HTPR"/>
</dbReference>
<evidence type="ECO:0000313" key="2">
    <source>
        <dbReference type="EMBL" id="ARF73279.1"/>
    </source>
</evidence>
<dbReference type="Gene3D" id="3.40.430.10">
    <property type="entry name" value="Dihydrofolate Reductase, subunit A"/>
    <property type="match status" value="1"/>
</dbReference>
<keyword evidence="3" id="KW-1185">Reference proteome</keyword>
<feature type="domain" description="Bacterial bifunctional deaminase-reductase C-terminal" evidence="1">
    <location>
        <begin position="11"/>
        <end position="188"/>
    </location>
</feature>
<reference evidence="2 3" key="1">
    <citation type="submission" date="2017-04" db="EMBL/GenBank/DDBJ databases">
        <title>The complete genome sequence of Streptomyces albolongus YIM 101047, the producer of novel bafilomycins and novel odoriferous sesquiterpenoids.</title>
        <authorList>
            <person name="Yin M."/>
            <person name="Jiang Y."/>
        </authorList>
    </citation>
    <scope>NUCLEOTIDE SEQUENCE [LARGE SCALE GENOMIC DNA]</scope>
    <source>
        <strain evidence="2 3">YIM 101047</strain>
    </source>
</reference>
<dbReference type="KEGG" id="kab:B7C62_14135"/>
<dbReference type="SUPFAM" id="SSF53597">
    <property type="entry name" value="Dihydrofolate reductase-like"/>
    <property type="match status" value="1"/>
</dbReference>
<organism evidence="2 3">
    <name type="scientific">Kitasatospora albolonga</name>
    <dbReference type="NCBI Taxonomy" id="68173"/>
    <lineage>
        <taxon>Bacteria</taxon>
        <taxon>Bacillati</taxon>
        <taxon>Actinomycetota</taxon>
        <taxon>Actinomycetes</taxon>
        <taxon>Kitasatosporales</taxon>
        <taxon>Streptomycetaceae</taxon>
        <taxon>Kitasatospora</taxon>
    </lineage>
</organism>
<evidence type="ECO:0000313" key="3">
    <source>
        <dbReference type="Proteomes" id="UP000192251"/>
    </source>
</evidence>
<gene>
    <name evidence="2" type="ORF">B7C62_14135</name>
</gene>
<sequence>MNTSVNTPTNKIVFSVSVSLDGFFEGPGHDIDWHTVDEELHQHFNDYLRTMGAFVEGRVTYELMEEFWPTADQDPANEGPMAEFAGIWRGMPKYVYSRTLETVGPNATLLREVDPEQVRGLRDAASGDLVAGGAGLLETFRRLDLVDEYRVYVHPVLLGRGRPFFRDVDSRQGLRLLETRAFGNGVVLLRYATVRGD</sequence>
<dbReference type="Proteomes" id="UP000192251">
    <property type="component" value="Chromosome"/>
</dbReference>
<dbReference type="Pfam" id="PF01872">
    <property type="entry name" value="RibD_C"/>
    <property type="match status" value="1"/>
</dbReference>
<evidence type="ECO:0000259" key="1">
    <source>
        <dbReference type="Pfam" id="PF01872"/>
    </source>
</evidence>
<proteinExistence type="predicted"/>
<dbReference type="EMBL" id="CP020563">
    <property type="protein sequence ID" value="ARF73279.1"/>
    <property type="molecule type" value="Genomic_DNA"/>
</dbReference>
<protein>
    <submittedName>
        <fullName evidence="2">Deaminase</fullName>
    </submittedName>
</protein>
<dbReference type="PANTHER" id="PTHR38011:SF11">
    <property type="entry name" value="2,5-DIAMINO-6-RIBOSYLAMINO-4(3H)-PYRIMIDINONE 5'-PHOSPHATE REDUCTASE"/>
    <property type="match status" value="1"/>
</dbReference>
<dbReference type="AlphaFoldDB" id="A0ABC8BSB9"/>
<dbReference type="RefSeq" id="WP_084747075.1">
    <property type="nucleotide sequence ID" value="NZ_CP020563.1"/>
</dbReference>
<dbReference type="InterPro" id="IPR002734">
    <property type="entry name" value="RibDG_C"/>
</dbReference>
<dbReference type="InterPro" id="IPR024072">
    <property type="entry name" value="DHFR-like_dom_sf"/>
</dbReference>
<dbReference type="PANTHER" id="PTHR38011">
    <property type="entry name" value="DIHYDROFOLATE REDUCTASE FAMILY PROTEIN (AFU_ORTHOLOGUE AFUA_8G06820)"/>
    <property type="match status" value="1"/>
</dbReference>